<dbReference type="SMART" id="SM00086">
    <property type="entry name" value="PAC"/>
    <property type="match status" value="2"/>
</dbReference>
<evidence type="ECO:0000259" key="12">
    <source>
        <dbReference type="SMART" id="SM00388"/>
    </source>
</evidence>
<keyword evidence="8" id="KW-1133">Transmembrane helix</keyword>
<dbReference type="InterPro" id="IPR035965">
    <property type="entry name" value="PAS-like_dom_sf"/>
</dbReference>
<dbReference type="PRINTS" id="PR00344">
    <property type="entry name" value="BCTRLSENSOR"/>
</dbReference>
<gene>
    <name evidence="14" type="ORF">GF1_11520</name>
</gene>
<evidence type="ECO:0000256" key="5">
    <source>
        <dbReference type="ARBA" id="ARBA00022679"/>
    </source>
</evidence>
<dbReference type="InterPro" id="IPR000014">
    <property type="entry name" value="PAS"/>
</dbReference>
<feature type="domain" description="HAMP" evidence="10">
    <location>
        <begin position="328"/>
        <end position="380"/>
    </location>
</feature>
<dbReference type="SMART" id="SM00387">
    <property type="entry name" value="HATPase_c"/>
    <property type="match status" value="1"/>
</dbReference>
<feature type="domain" description="Signal transduction histidine kinase dimerisation/phosphoacceptor" evidence="12">
    <location>
        <begin position="648"/>
        <end position="714"/>
    </location>
</feature>
<dbReference type="CDD" id="cd00082">
    <property type="entry name" value="HisKA"/>
    <property type="match status" value="1"/>
</dbReference>
<dbReference type="RefSeq" id="WP_267928676.1">
    <property type="nucleotide sequence ID" value="NZ_AP024233.1"/>
</dbReference>
<keyword evidence="8" id="KW-0812">Transmembrane</keyword>
<dbReference type="SMART" id="SM00304">
    <property type="entry name" value="HAMP"/>
    <property type="match status" value="1"/>
</dbReference>
<evidence type="ECO:0000313" key="15">
    <source>
        <dbReference type="Proteomes" id="UP001063350"/>
    </source>
</evidence>
<dbReference type="InterPro" id="IPR004358">
    <property type="entry name" value="Sig_transdc_His_kin-like_C"/>
</dbReference>
<evidence type="ECO:0000259" key="13">
    <source>
        <dbReference type="SMART" id="SM00448"/>
    </source>
</evidence>
<keyword evidence="15" id="KW-1185">Reference proteome</keyword>
<dbReference type="InterPro" id="IPR036890">
    <property type="entry name" value="HATPase_C_sf"/>
</dbReference>
<feature type="transmembrane region" description="Helical" evidence="8">
    <location>
        <begin position="299"/>
        <end position="326"/>
    </location>
</feature>
<keyword evidence="6" id="KW-0418">Kinase</keyword>
<evidence type="ECO:0000256" key="6">
    <source>
        <dbReference type="ARBA" id="ARBA00022777"/>
    </source>
</evidence>
<evidence type="ECO:0000256" key="7">
    <source>
        <dbReference type="SAM" id="Coils"/>
    </source>
</evidence>
<dbReference type="Pfam" id="PF13426">
    <property type="entry name" value="PAS_9"/>
    <property type="match status" value="1"/>
</dbReference>
<dbReference type="Gene3D" id="3.30.565.10">
    <property type="entry name" value="Histidine kinase-like ATPase, C-terminal domain"/>
    <property type="match status" value="1"/>
</dbReference>
<keyword evidence="4" id="KW-0597">Phosphoprotein</keyword>
<dbReference type="NCBIfam" id="TIGR00229">
    <property type="entry name" value="sensory_box"/>
    <property type="match status" value="2"/>
</dbReference>
<dbReference type="Pfam" id="PF00512">
    <property type="entry name" value="HisKA"/>
    <property type="match status" value="1"/>
</dbReference>
<evidence type="ECO:0000256" key="8">
    <source>
        <dbReference type="SAM" id="Phobius"/>
    </source>
</evidence>
<feature type="domain" description="Histidine kinase/HSP90-like ATPase" evidence="11">
    <location>
        <begin position="753"/>
        <end position="872"/>
    </location>
</feature>
<dbReference type="EMBL" id="AP024233">
    <property type="protein sequence ID" value="BCO08776.1"/>
    <property type="molecule type" value="Genomic_DNA"/>
</dbReference>
<dbReference type="Pfam" id="PF00072">
    <property type="entry name" value="Response_reg"/>
    <property type="match status" value="1"/>
</dbReference>
<dbReference type="AlphaFoldDB" id="A0A915TZN2"/>
<dbReference type="InterPro" id="IPR003594">
    <property type="entry name" value="HATPase_dom"/>
</dbReference>
<dbReference type="CDD" id="cd06225">
    <property type="entry name" value="HAMP"/>
    <property type="match status" value="1"/>
</dbReference>
<protein>
    <recommendedName>
        <fullName evidence="3">histidine kinase</fullName>
        <ecNumber evidence="3">2.7.13.3</ecNumber>
    </recommendedName>
</protein>
<evidence type="ECO:0000259" key="9">
    <source>
        <dbReference type="SMART" id="SM00091"/>
    </source>
</evidence>
<proteinExistence type="predicted"/>
<dbReference type="SMART" id="SM00388">
    <property type="entry name" value="HisKA"/>
    <property type="match status" value="1"/>
</dbReference>
<dbReference type="Pfam" id="PF08448">
    <property type="entry name" value="PAS_4"/>
    <property type="match status" value="1"/>
</dbReference>
<dbReference type="SUPFAM" id="SSF47384">
    <property type="entry name" value="Homodimeric domain of signal transducing histidine kinase"/>
    <property type="match status" value="1"/>
</dbReference>
<dbReference type="InterPro" id="IPR001610">
    <property type="entry name" value="PAC"/>
</dbReference>
<dbReference type="Gene3D" id="1.10.287.130">
    <property type="match status" value="1"/>
</dbReference>
<evidence type="ECO:0000256" key="3">
    <source>
        <dbReference type="ARBA" id="ARBA00012438"/>
    </source>
</evidence>
<dbReference type="SUPFAM" id="SSF55785">
    <property type="entry name" value="PYP-like sensor domain (PAS domain)"/>
    <property type="match status" value="2"/>
</dbReference>
<dbReference type="PANTHER" id="PTHR43065:SF42">
    <property type="entry name" value="TWO-COMPONENT SENSOR PPRA"/>
    <property type="match status" value="1"/>
</dbReference>
<keyword evidence="7" id="KW-0175">Coiled coil</keyword>
<dbReference type="SUPFAM" id="SSF52172">
    <property type="entry name" value="CheY-like"/>
    <property type="match status" value="1"/>
</dbReference>
<dbReference type="Gene3D" id="6.10.340.10">
    <property type="match status" value="1"/>
</dbReference>
<feature type="domain" description="PAS" evidence="9">
    <location>
        <begin position="387"/>
        <end position="454"/>
    </location>
</feature>
<dbReference type="Gene3D" id="3.30.450.20">
    <property type="entry name" value="PAS domain"/>
    <property type="match status" value="2"/>
</dbReference>
<name>A0A915TZN2_9BACT</name>
<evidence type="ECO:0000259" key="11">
    <source>
        <dbReference type="SMART" id="SM00387"/>
    </source>
</evidence>
<dbReference type="Gene3D" id="3.40.50.2300">
    <property type="match status" value="1"/>
</dbReference>
<keyword evidence="5" id="KW-0808">Transferase</keyword>
<feature type="domain" description="PAS" evidence="9">
    <location>
        <begin position="514"/>
        <end position="583"/>
    </location>
</feature>
<dbReference type="InterPro" id="IPR003660">
    <property type="entry name" value="HAMP_dom"/>
</dbReference>
<evidence type="ECO:0000256" key="1">
    <source>
        <dbReference type="ARBA" id="ARBA00000085"/>
    </source>
</evidence>
<feature type="domain" description="Response regulatory" evidence="13">
    <location>
        <begin position="891"/>
        <end position="1008"/>
    </location>
</feature>
<dbReference type="GO" id="GO:0016020">
    <property type="term" value="C:membrane"/>
    <property type="evidence" value="ECO:0007669"/>
    <property type="project" value="UniProtKB-SubCell"/>
</dbReference>
<dbReference type="InterPro" id="IPR011006">
    <property type="entry name" value="CheY-like_superfamily"/>
</dbReference>
<feature type="coiled-coil region" evidence="7">
    <location>
        <begin position="243"/>
        <end position="270"/>
    </location>
</feature>
<dbReference type="GO" id="GO:0000155">
    <property type="term" value="F:phosphorelay sensor kinase activity"/>
    <property type="evidence" value="ECO:0007669"/>
    <property type="project" value="InterPro"/>
</dbReference>
<dbReference type="KEGG" id="ddu:GF1_11520"/>
<dbReference type="SMART" id="SM00091">
    <property type="entry name" value="PAS"/>
    <property type="match status" value="2"/>
</dbReference>
<dbReference type="InterPro" id="IPR036097">
    <property type="entry name" value="HisK_dim/P_sf"/>
</dbReference>
<dbReference type="CDD" id="cd17546">
    <property type="entry name" value="REC_hyHK_CKI1_RcsC-like"/>
    <property type="match status" value="1"/>
</dbReference>
<dbReference type="Proteomes" id="UP001063350">
    <property type="component" value="Chromosome"/>
</dbReference>
<evidence type="ECO:0000259" key="10">
    <source>
        <dbReference type="SMART" id="SM00304"/>
    </source>
</evidence>
<dbReference type="Pfam" id="PF02518">
    <property type="entry name" value="HATPase_c"/>
    <property type="match status" value="1"/>
</dbReference>
<dbReference type="InterPro" id="IPR001789">
    <property type="entry name" value="Sig_transdc_resp-reg_receiver"/>
</dbReference>
<dbReference type="EC" id="2.7.13.3" evidence="3"/>
<accession>A0A915TZN2</accession>
<evidence type="ECO:0000256" key="2">
    <source>
        <dbReference type="ARBA" id="ARBA00004370"/>
    </source>
</evidence>
<dbReference type="CDD" id="cd00130">
    <property type="entry name" value="PAS"/>
    <property type="match status" value="2"/>
</dbReference>
<dbReference type="InterPro" id="IPR003661">
    <property type="entry name" value="HisK_dim/P_dom"/>
</dbReference>
<evidence type="ECO:0000313" key="14">
    <source>
        <dbReference type="EMBL" id="BCO08776.1"/>
    </source>
</evidence>
<dbReference type="SUPFAM" id="SSF55874">
    <property type="entry name" value="ATPase domain of HSP90 chaperone/DNA topoisomerase II/histidine kinase"/>
    <property type="match status" value="1"/>
</dbReference>
<keyword evidence="8" id="KW-0472">Membrane</keyword>
<comment type="catalytic activity">
    <reaction evidence="1">
        <text>ATP + protein L-histidine = ADP + protein N-phospho-L-histidine.</text>
        <dbReference type="EC" id="2.7.13.3"/>
    </reaction>
</comment>
<dbReference type="PANTHER" id="PTHR43065">
    <property type="entry name" value="SENSOR HISTIDINE KINASE"/>
    <property type="match status" value="1"/>
</dbReference>
<evidence type="ECO:0000256" key="4">
    <source>
        <dbReference type="ARBA" id="ARBA00022553"/>
    </source>
</evidence>
<dbReference type="SMART" id="SM00448">
    <property type="entry name" value="REC"/>
    <property type="match status" value="1"/>
</dbReference>
<comment type="subcellular location">
    <subcellularLocation>
        <location evidence="2">Membrane</location>
    </subcellularLocation>
</comment>
<sequence length="1012" mass="112241">MSGRLRLAAMSITSRIRLFNRVIGLVFLLMVVVMTLSLAYSRQVLVNSVTRNMETVIKNAQVGRDLASLLAESNLLFNTFYGRNDFLKTQGDQLLGMGEKIVALSTDPELNSSVRHLVEHLRSILSCAAVLNNLLQEKNSLEQAIFSELDMLDEIIAEQTINQIFAGQDTSFTEQLSVQILDYRYSLLDIGKKFAELATGHGVPEAQKKGLRTRLDDLVLNLQMIAVSNRETSEHGSHLLAQVTKYRDLVDRYQKTMEDFTNEIQAFNSARATSLSLLRDMDAEIASSTRVTAQNITEFFLGTGASLLVIALLGMAGVIVATSWFLRSTINEPMEMVKKTLTAFSQGDLTARIRMHRSDEWSLIEKMLNTMAEELLASRHDLQQSEEKYREIFNTPSDAILIHDAQTGEIIDVNQAMLEMFGYSYEEALAQNIGTLSVNEPPYTSEDAIEKITRTIEHGPQRFDWRSRRKNGELFWSEVGLKYREFGGRRYVVAVVRDITERKQAEQLLAAEREQLAVTLRSIGDGVITTDTHGTIVFLNRVAEQLTGWSNDEARGRPVSEVFNIISEKTGEPCENPIQRVLETGKIIGLANHTTLIARDGTRRSIADSGAPIRDSESRIIGVVLVFRDVTNEQRMEEELLKVKKLESVGILAAGIAHDFNNILAAILGNIDLAARLVSGEEKATRLLSEARKATSRAARLTQQLLTFAKGGDPVKETATLPQLIREAADFVLHGSQVYCEYDIPDDLWPVSVDVGQISQVIQNIIINARHAMPEGGRIEVRCANVEDVGAATLLSIHRGKFVQITIKDHGVGIPREIIDKIFDPYYTTKQEGSGLGLAICHSIITKHDGYIQVHSEPGQGTTFHVYLPASEQVDLERGDTLDITPATTGARIMVMDDEEMLRSLAASQLAHLGHEAILVRDGEEAVQRYQELLDAGTPVDLIIMDLTIPGGMGGREAVRRILDINPKARVIVASGYSNDPVLANCREYGFIASVAKPFDLEEMQAVISAVL</sequence>
<reference evidence="14" key="1">
    <citation type="submission" date="2020-12" db="EMBL/GenBank/DDBJ databases">
        <title>Desulfobium dissulfuricans gen. nov., sp. nov., a novel mesophilic, sulfate-reducing bacterium isolated from a deep-sea hydrothermal vent.</title>
        <authorList>
            <person name="Hashimoto Y."/>
            <person name="Tame A."/>
            <person name="Sawayama S."/>
            <person name="Miyazaki J."/>
            <person name="Takai K."/>
            <person name="Nakagawa S."/>
        </authorList>
    </citation>
    <scope>NUCLEOTIDE SEQUENCE</scope>
    <source>
        <strain evidence="14">GF1</strain>
    </source>
</reference>
<organism evidence="14 15">
    <name type="scientific">Desulfolithobacter dissulfuricans</name>
    <dbReference type="NCBI Taxonomy" id="2795293"/>
    <lineage>
        <taxon>Bacteria</taxon>
        <taxon>Pseudomonadati</taxon>
        <taxon>Thermodesulfobacteriota</taxon>
        <taxon>Desulfobulbia</taxon>
        <taxon>Desulfobulbales</taxon>
        <taxon>Desulfobulbaceae</taxon>
        <taxon>Desulfolithobacter</taxon>
    </lineage>
</organism>
<dbReference type="InterPro" id="IPR013656">
    <property type="entry name" value="PAS_4"/>
</dbReference>